<dbReference type="RefSeq" id="WP_145073746.1">
    <property type="nucleotide sequence ID" value="NZ_CP036298.1"/>
</dbReference>
<gene>
    <name evidence="7" type="ORF">Q31a_06220</name>
</gene>
<evidence type="ECO:0000256" key="2">
    <source>
        <dbReference type="ARBA" id="ARBA00004496"/>
    </source>
</evidence>
<evidence type="ECO:0000256" key="3">
    <source>
        <dbReference type="ARBA" id="ARBA00022490"/>
    </source>
</evidence>
<accession>A0A518G154</accession>
<feature type="domain" description="HYDIN/VesB/CFA65-like Ig-like" evidence="6">
    <location>
        <begin position="76"/>
        <end position="163"/>
    </location>
</feature>
<keyword evidence="5" id="KW-0966">Cell projection</keyword>
<organism evidence="7 8">
    <name type="scientific">Aureliella helgolandensis</name>
    <dbReference type="NCBI Taxonomy" id="2527968"/>
    <lineage>
        <taxon>Bacteria</taxon>
        <taxon>Pseudomonadati</taxon>
        <taxon>Planctomycetota</taxon>
        <taxon>Planctomycetia</taxon>
        <taxon>Pirellulales</taxon>
        <taxon>Pirellulaceae</taxon>
        <taxon>Aureliella</taxon>
    </lineage>
</organism>
<keyword evidence="3" id="KW-0963">Cytoplasm</keyword>
<protein>
    <recommendedName>
        <fullName evidence="6">HYDIN/VesB/CFA65-like Ig-like domain-containing protein</fullName>
    </recommendedName>
</protein>
<dbReference type="InterPro" id="IPR053879">
    <property type="entry name" value="HYDIN_VesB_CFA65-like_Ig"/>
</dbReference>
<reference evidence="7 8" key="1">
    <citation type="submission" date="2019-02" db="EMBL/GenBank/DDBJ databases">
        <title>Deep-cultivation of Planctomycetes and their phenomic and genomic characterization uncovers novel biology.</title>
        <authorList>
            <person name="Wiegand S."/>
            <person name="Jogler M."/>
            <person name="Boedeker C."/>
            <person name="Pinto D."/>
            <person name="Vollmers J."/>
            <person name="Rivas-Marin E."/>
            <person name="Kohn T."/>
            <person name="Peeters S.H."/>
            <person name="Heuer A."/>
            <person name="Rast P."/>
            <person name="Oberbeckmann S."/>
            <person name="Bunk B."/>
            <person name="Jeske O."/>
            <person name="Meyerdierks A."/>
            <person name="Storesund J.E."/>
            <person name="Kallscheuer N."/>
            <person name="Luecker S."/>
            <person name="Lage O.M."/>
            <person name="Pohl T."/>
            <person name="Merkel B.J."/>
            <person name="Hornburger P."/>
            <person name="Mueller R.-W."/>
            <person name="Bruemmer F."/>
            <person name="Labrenz M."/>
            <person name="Spormann A.M."/>
            <person name="Op den Camp H."/>
            <person name="Overmann J."/>
            <person name="Amann R."/>
            <person name="Jetten M.S.M."/>
            <person name="Mascher T."/>
            <person name="Medema M.H."/>
            <person name="Devos D.P."/>
            <person name="Kaster A.-K."/>
            <person name="Ovreas L."/>
            <person name="Rohde M."/>
            <person name="Galperin M.Y."/>
            <person name="Jogler C."/>
        </authorList>
    </citation>
    <scope>NUCLEOTIDE SEQUENCE [LARGE SCALE GENOMIC DNA]</scope>
    <source>
        <strain evidence="7 8">Q31a</strain>
    </source>
</reference>
<dbReference type="EMBL" id="CP036298">
    <property type="protein sequence ID" value="QDV22338.1"/>
    <property type="molecule type" value="Genomic_DNA"/>
</dbReference>
<evidence type="ECO:0000259" key="6">
    <source>
        <dbReference type="Pfam" id="PF22544"/>
    </source>
</evidence>
<proteinExistence type="predicted"/>
<dbReference type="Gene3D" id="2.60.40.10">
    <property type="entry name" value="Immunoglobulins"/>
    <property type="match status" value="1"/>
</dbReference>
<dbReference type="Pfam" id="PF22544">
    <property type="entry name" value="HYDIN_VesB_CFA65-like_Ig"/>
    <property type="match status" value="1"/>
</dbReference>
<evidence type="ECO:0000313" key="8">
    <source>
        <dbReference type="Proteomes" id="UP000318017"/>
    </source>
</evidence>
<keyword evidence="4" id="KW-0969">Cilium</keyword>
<sequence length="175" mass="19392">MSYESLLAHMAKGLFYEEPQTTLPIFFQIAVDSMLARFGLLSLTLFLSLANVSSGDQPELERRAFIEEDGGGLVAKINFGDLQAGSKVKATLELVNNSPISLPVKRIQTSCNYISVRSEGEEIPANGSLFMDFTLDVVKDSKQLKQTLLFSIFYAEESAISVYVSYQVSCLKMRL</sequence>
<evidence type="ECO:0000256" key="1">
    <source>
        <dbReference type="ARBA" id="ARBA00004138"/>
    </source>
</evidence>
<evidence type="ECO:0000256" key="4">
    <source>
        <dbReference type="ARBA" id="ARBA00023069"/>
    </source>
</evidence>
<dbReference type="KEGG" id="ahel:Q31a_06220"/>
<keyword evidence="8" id="KW-1185">Reference proteome</keyword>
<name>A0A518G154_9BACT</name>
<dbReference type="InterPro" id="IPR013783">
    <property type="entry name" value="Ig-like_fold"/>
</dbReference>
<dbReference type="AlphaFoldDB" id="A0A518G154"/>
<dbReference type="Proteomes" id="UP000318017">
    <property type="component" value="Chromosome"/>
</dbReference>
<evidence type="ECO:0000313" key="7">
    <source>
        <dbReference type="EMBL" id="QDV22338.1"/>
    </source>
</evidence>
<evidence type="ECO:0000256" key="5">
    <source>
        <dbReference type="ARBA" id="ARBA00023273"/>
    </source>
</evidence>
<comment type="subcellular location">
    <subcellularLocation>
        <location evidence="1">Cell projection</location>
        <location evidence="1">Cilium</location>
    </subcellularLocation>
    <subcellularLocation>
        <location evidence="2">Cytoplasm</location>
    </subcellularLocation>
</comment>